<name>A0A5R8WTC6_9BACT</name>
<accession>A0A5R8WTC6</accession>
<keyword evidence="2" id="KW-1185">Reference proteome</keyword>
<dbReference type="EMBL" id="VAJM01000003">
    <property type="protein sequence ID" value="TLM94088.1"/>
    <property type="molecule type" value="Genomic_DNA"/>
</dbReference>
<reference evidence="1 2" key="1">
    <citation type="submission" date="2019-05" db="EMBL/GenBank/DDBJ databases">
        <title>Hymenobacter edaphi sp. nov., isolated from abandoned arsenic-contaminated farmland soil.</title>
        <authorList>
            <person name="Nie L."/>
        </authorList>
    </citation>
    <scope>NUCLEOTIDE SEQUENCE [LARGE SCALE GENOMIC DNA]</scope>
    <source>
        <strain evidence="1 2">1-3-3-8</strain>
    </source>
</reference>
<comment type="caution">
    <text evidence="1">The sequence shown here is derived from an EMBL/GenBank/DDBJ whole genome shotgun (WGS) entry which is preliminary data.</text>
</comment>
<evidence type="ECO:0000313" key="2">
    <source>
        <dbReference type="Proteomes" id="UP000305517"/>
    </source>
</evidence>
<organism evidence="1 2">
    <name type="scientific">Hymenobacter jeollabukensis</name>
    <dbReference type="NCBI Taxonomy" id="2025313"/>
    <lineage>
        <taxon>Bacteria</taxon>
        <taxon>Pseudomonadati</taxon>
        <taxon>Bacteroidota</taxon>
        <taxon>Cytophagia</taxon>
        <taxon>Cytophagales</taxon>
        <taxon>Hymenobacteraceae</taxon>
        <taxon>Hymenobacter</taxon>
    </lineage>
</organism>
<protein>
    <submittedName>
        <fullName evidence="1">Uncharacterized protein</fullName>
    </submittedName>
</protein>
<dbReference type="Proteomes" id="UP000305517">
    <property type="component" value="Unassembled WGS sequence"/>
</dbReference>
<gene>
    <name evidence="1" type="ORF">FDY95_08670</name>
</gene>
<evidence type="ECO:0000313" key="1">
    <source>
        <dbReference type="EMBL" id="TLM94088.1"/>
    </source>
</evidence>
<proteinExistence type="predicted"/>
<sequence length="181" mass="19888">MQVDTLLGRFLQVREVDQAPRLFYQPTPGSSVWTEVQLALPEWDDNSWWRNGNGTVVLDTLNLDGRGAPEVLATVETYHMGSGSGSRWVYQAVLDVSAKPVLLLRGLTEIEEETHGPGAEGTPADELVVSCERKMALRNHEVVVGATYTVGKPDSVTCAILTKLPAGRYRYQHGNIVRVGN</sequence>
<dbReference type="AlphaFoldDB" id="A0A5R8WTC6"/>